<feature type="transmembrane region" description="Helical" evidence="1">
    <location>
        <begin position="155"/>
        <end position="176"/>
    </location>
</feature>
<dbReference type="InterPro" id="IPR001623">
    <property type="entry name" value="DnaJ_domain"/>
</dbReference>
<feature type="domain" description="J" evidence="2">
    <location>
        <begin position="13"/>
        <end position="79"/>
    </location>
</feature>
<dbReference type="PRINTS" id="PR00625">
    <property type="entry name" value="JDOMAIN"/>
</dbReference>
<comment type="caution">
    <text evidence="3">The sequence shown here is derived from an EMBL/GenBank/DDBJ whole genome shotgun (WGS) entry which is preliminary data.</text>
</comment>
<dbReference type="AlphaFoldDB" id="A0AA36N752"/>
<organism evidence="3 4">
    <name type="scientific">Effrenium voratum</name>
    <dbReference type="NCBI Taxonomy" id="2562239"/>
    <lineage>
        <taxon>Eukaryota</taxon>
        <taxon>Sar</taxon>
        <taxon>Alveolata</taxon>
        <taxon>Dinophyceae</taxon>
        <taxon>Suessiales</taxon>
        <taxon>Symbiodiniaceae</taxon>
        <taxon>Effrenium</taxon>
    </lineage>
</organism>
<proteinExistence type="predicted"/>
<dbReference type="SUPFAM" id="SSF52833">
    <property type="entry name" value="Thioredoxin-like"/>
    <property type="match status" value="1"/>
</dbReference>
<dbReference type="Gene3D" id="3.40.30.10">
    <property type="entry name" value="Glutaredoxin"/>
    <property type="match status" value="1"/>
</dbReference>
<dbReference type="InterPro" id="IPR036249">
    <property type="entry name" value="Thioredoxin-like_sf"/>
</dbReference>
<keyword evidence="1" id="KW-0472">Membrane</keyword>
<evidence type="ECO:0000256" key="1">
    <source>
        <dbReference type="SAM" id="Phobius"/>
    </source>
</evidence>
<dbReference type="Pfam" id="PF00226">
    <property type="entry name" value="DnaJ"/>
    <property type="match status" value="1"/>
</dbReference>
<evidence type="ECO:0000313" key="3">
    <source>
        <dbReference type="EMBL" id="CAJ1401405.1"/>
    </source>
</evidence>
<dbReference type="CDD" id="cd06257">
    <property type="entry name" value="DnaJ"/>
    <property type="match status" value="1"/>
</dbReference>
<feature type="transmembrane region" description="Helical" evidence="1">
    <location>
        <begin position="117"/>
        <end position="149"/>
    </location>
</feature>
<dbReference type="PANTHER" id="PTHR43096:SF48">
    <property type="entry name" value="CHAPERONE PROTEIN DNAJ"/>
    <property type="match status" value="1"/>
</dbReference>
<gene>
    <name evidence="3" type="ORF">EVOR1521_LOCUS24557</name>
</gene>
<protein>
    <recommendedName>
        <fullName evidence="2">J domain-containing protein</fullName>
    </recommendedName>
</protein>
<dbReference type="EMBL" id="CAUJNA010003414">
    <property type="protein sequence ID" value="CAJ1401405.1"/>
    <property type="molecule type" value="Genomic_DNA"/>
</dbReference>
<keyword evidence="4" id="KW-1185">Reference proteome</keyword>
<dbReference type="PROSITE" id="PS00636">
    <property type="entry name" value="DNAJ_1"/>
    <property type="match status" value="1"/>
</dbReference>
<dbReference type="InterPro" id="IPR036869">
    <property type="entry name" value="J_dom_sf"/>
</dbReference>
<dbReference type="Gene3D" id="1.10.287.110">
    <property type="entry name" value="DnaJ domain"/>
    <property type="match status" value="1"/>
</dbReference>
<evidence type="ECO:0000313" key="4">
    <source>
        <dbReference type="Proteomes" id="UP001178507"/>
    </source>
</evidence>
<dbReference type="PANTHER" id="PTHR43096">
    <property type="entry name" value="DNAJ HOMOLOG 1, MITOCHONDRIAL-RELATED"/>
    <property type="match status" value="1"/>
</dbReference>
<keyword evidence="1" id="KW-1133">Transmembrane helix</keyword>
<dbReference type="GO" id="GO:0051082">
    <property type="term" value="F:unfolded protein binding"/>
    <property type="evidence" value="ECO:0007669"/>
    <property type="project" value="TreeGrafter"/>
</dbReference>
<dbReference type="GO" id="GO:0042026">
    <property type="term" value="P:protein refolding"/>
    <property type="evidence" value="ECO:0007669"/>
    <property type="project" value="TreeGrafter"/>
</dbReference>
<dbReference type="SUPFAM" id="SSF46565">
    <property type="entry name" value="Chaperone J-domain"/>
    <property type="match status" value="1"/>
</dbReference>
<dbReference type="GO" id="GO:0005737">
    <property type="term" value="C:cytoplasm"/>
    <property type="evidence" value="ECO:0007669"/>
    <property type="project" value="TreeGrafter"/>
</dbReference>
<dbReference type="SMART" id="SM00271">
    <property type="entry name" value="DnaJ"/>
    <property type="match status" value="1"/>
</dbReference>
<name>A0AA36N752_9DINO</name>
<evidence type="ECO:0000259" key="2">
    <source>
        <dbReference type="PROSITE" id="PS50076"/>
    </source>
</evidence>
<dbReference type="InterPro" id="IPR018253">
    <property type="entry name" value="DnaJ_domain_CS"/>
</dbReference>
<reference evidence="3" key="1">
    <citation type="submission" date="2023-08" db="EMBL/GenBank/DDBJ databases">
        <authorList>
            <person name="Chen Y."/>
            <person name="Shah S."/>
            <person name="Dougan E. K."/>
            <person name="Thang M."/>
            <person name="Chan C."/>
        </authorList>
    </citation>
    <scope>NUCLEOTIDE SEQUENCE</scope>
</reference>
<dbReference type="PROSITE" id="PS50076">
    <property type="entry name" value="DNAJ_2"/>
    <property type="match status" value="1"/>
</dbReference>
<dbReference type="Proteomes" id="UP001178507">
    <property type="component" value="Unassembled WGS sequence"/>
</dbReference>
<accession>A0AA36N752</accession>
<sequence length="386" mass="41750">MASSVPIDFSSGDHYSVLGVQRNATEAEIAKAYKLLALKYHPDKNQGNNKDAEIGFKRISEAYSVLRDSQKRAEYDRTGGTRSYVSYDEAEQMWQQFSSREGQAQPESPEGRRKAMALLLVAGLLLFAPNLLMQVLPGLAAALICLALISRREAASKWAWCAVALLAASYILPYVVGARSSFEQVDPQLHQLGEPSTAPVGIPESGEEVLLNDGNFQRVPDPSKRDGSAGEGWQQRLLEEMTTAIKTGHEQVLTVFSRQGCPWCQRQLPVLQRAIAQRAGRGGTVQEEAPEASQAFLAPAAVGMARPPSGASLMSAPLRVFVLYAEEFPSVAQAFKVEAFPTLIAWGLPGVPPLAAQGYLEDQNLEQLLSTVASSVPESAPVDEGP</sequence>
<keyword evidence="1" id="KW-0812">Transmembrane</keyword>